<feature type="transmembrane region" description="Helical" evidence="8">
    <location>
        <begin position="354"/>
        <end position="371"/>
    </location>
</feature>
<comment type="similarity">
    <text evidence="2">Belongs to the INSIG family.</text>
</comment>
<evidence type="ECO:0000313" key="10">
    <source>
        <dbReference type="Proteomes" id="UP000078559"/>
    </source>
</evidence>
<feature type="region of interest" description="Disordered" evidence="7">
    <location>
        <begin position="1"/>
        <end position="36"/>
    </location>
</feature>
<keyword evidence="4" id="KW-0256">Endoplasmic reticulum</keyword>
<dbReference type="InterPro" id="IPR025929">
    <property type="entry name" value="INSIG_fam"/>
</dbReference>
<evidence type="ECO:0000256" key="8">
    <source>
        <dbReference type="SAM" id="Phobius"/>
    </source>
</evidence>
<evidence type="ECO:0000256" key="7">
    <source>
        <dbReference type="SAM" id="MobiDB-lite"/>
    </source>
</evidence>
<reference evidence="9" key="1">
    <citation type="submission" date="2014-12" db="EMBL/GenBank/DDBJ databases">
        <title>Genome Sequence of Valsa Canker Pathogens Uncovers a Specific Adaption of Colonization on Woody Bark.</title>
        <authorList>
            <person name="Yin Z."/>
            <person name="Liu H."/>
            <person name="Gao X."/>
            <person name="Li Z."/>
            <person name="Song N."/>
            <person name="Ke X."/>
            <person name="Dai Q."/>
            <person name="Wu Y."/>
            <person name="Sun Y."/>
            <person name="Xu J.-R."/>
            <person name="Kang Z.K."/>
            <person name="Wang L."/>
            <person name="Huang L."/>
        </authorList>
    </citation>
    <scope>NUCLEOTIDE SEQUENCE [LARGE SCALE GENOMIC DNA]</scope>
    <source>
        <strain evidence="9">03-8</strain>
    </source>
</reference>
<feature type="compositionally biased region" description="Low complexity" evidence="7">
    <location>
        <begin position="189"/>
        <end position="205"/>
    </location>
</feature>
<feature type="transmembrane region" description="Helical" evidence="8">
    <location>
        <begin position="413"/>
        <end position="431"/>
    </location>
</feature>
<dbReference type="PANTHER" id="PTHR15301">
    <property type="entry name" value="INSULIN-INDUCED GENE 1"/>
    <property type="match status" value="1"/>
</dbReference>
<keyword evidence="3 8" id="KW-0812">Transmembrane</keyword>
<feature type="transmembrane region" description="Helical" evidence="8">
    <location>
        <begin position="326"/>
        <end position="347"/>
    </location>
</feature>
<dbReference type="OrthoDB" id="205546at2759"/>
<keyword evidence="10" id="KW-1185">Reference proteome</keyword>
<evidence type="ECO:0000256" key="2">
    <source>
        <dbReference type="ARBA" id="ARBA00007475"/>
    </source>
</evidence>
<evidence type="ECO:0000256" key="5">
    <source>
        <dbReference type="ARBA" id="ARBA00022989"/>
    </source>
</evidence>
<feature type="region of interest" description="Disordered" evidence="7">
    <location>
        <begin position="69"/>
        <end position="93"/>
    </location>
</feature>
<evidence type="ECO:0000313" key="9">
    <source>
        <dbReference type="EMBL" id="KUI64568.1"/>
    </source>
</evidence>
<dbReference type="GO" id="GO:0005789">
    <property type="term" value="C:endoplasmic reticulum membrane"/>
    <property type="evidence" value="ECO:0007669"/>
    <property type="project" value="UniProtKB-SubCell"/>
</dbReference>
<feature type="transmembrane region" description="Helical" evidence="8">
    <location>
        <begin position="256"/>
        <end position="274"/>
    </location>
</feature>
<name>A0A194VKS7_CYTMA</name>
<dbReference type="SMR" id="A0A194VKS7"/>
<evidence type="ECO:0000256" key="6">
    <source>
        <dbReference type="ARBA" id="ARBA00023136"/>
    </source>
</evidence>
<dbReference type="GO" id="GO:0016126">
    <property type="term" value="P:sterol biosynthetic process"/>
    <property type="evidence" value="ECO:0007669"/>
    <property type="project" value="TreeGrafter"/>
</dbReference>
<sequence>MLGNIKRIPAYAKKKNHQARQKQENLLETPSSRLDRTADQHGQLHIYYATTMSDRTAPPILRPIPRRPFEIGVESPTPPDDDDSAPPSPSSDANQSFLELRRVFNSAHDDSISRATSYKNLTSSTLAGIYSPNISGYPANDAVCGSELPDTPWGTGAETPATAARGSVDEEIYRLLKDRSSLLKRRRSSVLSNRSGQSLPQQPSGQQTALSLGIRTAVLFVLGMGYGALLSRLSTEQKWAPFPVEGIINSNYNSEYLACWGFFGVVLGSLLPWFDGKWEKVFENEESDVVDEAVQEGEAPGTDWALVVRGVGTFAGIVFAIRKVPWASTMQVSMTLAMVNPFLWYLIDRSKPGFLLSAAVGLAGSVLLMGLNSEFMPTPAGYLSELLNQNYTGQAGAGPLMLGGLATQRTIETGIWVLSVLFCSCVCFGNIGRRLALNKSAAGRGRWGGLR</sequence>
<keyword evidence="6 8" id="KW-0472">Membrane</keyword>
<protein>
    <submittedName>
        <fullName evidence="9">Insulin-induced gene 2 protein</fullName>
    </submittedName>
</protein>
<gene>
    <name evidence="9" type="ORF">VM1G_00582</name>
</gene>
<dbReference type="Proteomes" id="UP000078559">
    <property type="component" value="Chromosome 1"/>
</dbReference>
<organism evidence="9 10">
    <name type="scientific">Cytospora mali</name>
    <name type="common">Apple Valsa canker fungus</name>
    <name type="synonym">Valsa mali</name>
    <dbReference type="NCBI Taxonomy" id="578113"/>
    <lineage>
        <taxon>Eukaryota</taxon>
        <taxon>Fungi</taxon>
        <taxon>Dikarya</taxon>
        <taxon>Ascomycota</taxon>
        <taxon>Pezizomycotina</taxon>
        <taxon>Sordariomycetes</taxon>
        <taxon>Sordariomycetidae</taxon>
        <taxon>Diaporthales</taxon>
        <taxon>Cytosporaceae</taxon>
        <taxon>Cytospora</taxon>
    </lineage>
</organism>
<evidence type="ECO:0000256" key="1">
    <source>
        <dbReference type="ARBA" id="ARBA00004477"/>
    </source>
</evidence>
<proteinExistence type="inferred from homology"/>
<dbReference type="PANTHER" id="PTHR15301:SF3">
    <property type="entry name" value="PROTEIN NSG1-RELATED"/>
    <property type="match status" value="1"/>
</dbReference>
<dbReference type="Pfam" id="PF07281">
    <property type="entry name" value="INSIG"/>
    <property type="match status" value="1"/>
</dbReference>
<feature type="region of interest" description="Disordered" evidence="7">
    <location>
        <begin position="186"/>
        <end position="205"/>
    </location>
</feature>
<evidence type="ECO:0000256" key="4">
    <source>
        <dbReference type="ARBA" id="ARBA00022824"/>
    </source>
</evidence>
<dbReference type="EMBL" id="CM003098">
    <property type="protein sequence ID" value="KUI64568.1"/>
    <property type="molecule type" value="Genomic_DNA"/>
</dbReference>
<comment type="subcellular location">
    <subcellularLocation>
        <location evidence="1">Endoplasmic reticulum membrane</location>
        <topology evidence="1">Multi-pass membrane protein</topology>
    </subcellularLocation>
</comment>
<feature type="transmembrane region" description="Helical" evidence="8">
    <location>
        <begin position="209"/>
        <end position="229"/>
    </location>
</feature>
<accession>A0A194VKS7</accession>
<dbReference type="AlphaFoldDB" id="A0A194VKS7"/>
<evidence type="ECO:0000256" key="3">
    <source>
        <dbReference type="ARBA" id="ARBA00022692"/>
    </source>
</evidence>
<keyword evidence="5 8" id="KW-1133">Transmembrane helix</keyword>